<dbReference type="AlphaFoldDB" id="A0A3R6H2E0"/>
<reference evidence="1 2" key="1">
    <citation type="submission" date="2018-08" db="EMBL/GenBank/DDBJ databases">
        <title>A genome reference for cultivated species of the human gut microbiota.</title>
        <authorList>
            <person name="Zou Y."/>
            <person name="Xue W."/>
            <person name="Luo G."/>
        </authorList>
    </citation>
    <scope>NUCLEOTIDE SEQUENCE [LARGE SCALE GENOMIC DNA]</scope>
    <source>
        <strain evidence="1 2">AM23-3</strain>
    </source>
</reference>
<gene>
    <name evidence="1" type="ORF">DW656_04715</name>
</gene>
<name>A0A3R6H2E0_9FIRM</name>
<dbReference type="Proteomes" id="UP000284579">
    <property type="component" value="Unassembled WGS sequence"/>
</dbReference>
<accession>A0A3R6H2E0</accession>
<evidence type="ECO:0000313" key="1">
    <source>
        <dbReference type="EMBL" id="RHF84633.1"/>
    </source>
</evidence>
<evidence type="ECO:0000313" key="2">
    <source>
        <dbReference type="Proteomes" id="UP000284579"/>
    </source>
</evidence>
<proteinExistence type="predicted"/>
<organism evidence="1 2">
    <name type="scientific">Coprococcus comes</name>
    <dbReference type="NCBI Taxonomy" id="410072"/>
    <lineage>
        <taxon>Bacteria</taxon>
        <taxon>Bacillati</taxon>
        <taxon>Bacillota</taxon>
        <taxon>Clostridia</taxon>
        <taxon>Lachnospirales</taxon>
        <taxon>Lachnospiraceae</taxon>
        <taxon>Coprococcus</taxon>
    </lineage>
</organism>
<protein>
    <submittedName>
        <fullName evidence="1">Uncharacterized protein</fullName>
    </submittedName>
</protein>
<comment type="caution">
    <text evidence="1">The sequence shown here is derived from an EMBL/GenBank/DDBJ whole genome shotgun (WGS) entry which is preliminary data.</text>
</comment>
<dbReference type="EMBL" id="QRHO01000004">
    <property type="protein sequence ID" value="RHF84633.1"/>
    <property type="molecule type" value="Genomic_DNA"/>
</dbReference>
<sequence length="62" mass="7564">MNGKFEEEKQFCRNRLNVNYNPEAPKPEMWLKYLKDLVEEEDIPTIQEYLGYLLICRATFYK</sequence>